<dbReference type="Proteomes" id="UP000009168">
    <property type="component" value="Unassembled WGS sequence"/>
</dbReference>
<dbReference type="KEGG" id="tet:TTHERM_00494220"/>
<dbReference type="eggNOG" id="ENOG502SVHR">
    <property type="taxonomic scope" value="Eukaryota"/>
</dbReference>
<dbReference type="RefSeq" id="XP_001023215.2">
    <property type="nucleotide sequence ID" value="XM_001023215.3"/>
</dbReference>
<dbReference type="GeneID" id="7831727"/>
<dbReference type="InParanoid" id="I7LWW2"/>
<sequence length="234" mass="27035">MKKVYDWNTDVVVKIPKLQKTVILKGLTVHSFIKELQIQICENLSLDPLITVMSFYKSGQKEPLKPQSTLYQHRIRNNEAILCDVKSMTNQVISPSVYTQDFQLFGVGELHKYNPAQPQKLSGLVITGFCSKQGCLDFSKDKNIALGYGVFDINDILNNKSCLSCGENRFLIKDLSLSYCCWKYSGRYYQFDGTVRSESRSQFERINQQNYSKSIYETILNRRWIELALLIKQL</sequence>
<dbReference type="OMA" id="RDCKWTI"/>
<evidence type="ECO:0000313" key="2">
    <source>
        <dbReference type="Proteomes" id="UP000009168"/>
    </source>
</evidence>
<keyword evidence="2" id="KW-1185">Reference proteome</keyword>
<organism evidence="1 2">
    <name type="scientific">Tetrahymena thermophila (strain SB210)</name>
    <dbReference type="NCBI Taxonomy" id="312017"/>
    <lineage>
        <taxon>Eukaryota</taxon>
        <taxon>Sar</taxon>
        <taxon>Alveolata</taxon>
        <taxon>Ciliophora</taxon>
        <taxon>Intramacronucleata</taxon>
        <taxon>Oligohymenophorea</taxon>
        <taxon>Hymenostomatida</taxon>
        <taxon>Tetrahymenina</taxon>
        <taxon>Tetrahymenidae</taxon>
        <taxon>Tetrahymena</taxon>
    </lineage>
</organism>
<accession>I7LWW2</accession>
<evidence type="ECO:0000313" key="1">
    <source>
        <dbReference type="EMBL" id="EAS02970.2"/>
    </source>
</evidence>
<dbReference type="EMBL" id="GG662512">
    <property type="protein sequence ID" value="EAS02970.2"/>
    <property type="molecule type" value="Genomic_DNA"/>
</dbReference>
<gene>
    <name evidence="1" type="ORF">TTHERM_00494220</name>
</gene>
<dbReference type="HOGENOM" id="CLU_1187076_0_0_1"/>
<proteinExistence type="predicted"/>
<name>I7LWW2_TETTS</name>
<protein>
    <submittedName>
        <fullName evidence="1">Uncharacterized protein</fullName>
    </submittedName>
</protein>
<reference evidence="2" key="1">
    <citation type="journal article" date="2006" name="PLoS Biol.">
        <title>Macronuclear genome sequence of the ciliate Tetrahymena thermophila, a model eukaryote.</title>
        <authorList>
            <person name="Eisen J.A."/>
            <person name="Coyne R.S."/>
            <person name="Wu M."/>
            <person name="Wu D."/>
            <person name="Thiagarajan M."/>
            <person name="Wortman J.R."/>
            <person name="Badger J.H."/>
            <person name="Ren Q."/>
            <person name="Amedeo P."/>
            <person name="Jones K.M."/>
            <person name="Tallon L.J."/>
            <person name="Delcher A.L."/>
            <person name="Salzberg S.L."/>
            <person name="Silva J.C."/>
            <person name="Haas B.J."/>
            <person name="Majoros W.H."/>
            <person name="Farzad M."/>
            <person name="Carlton J.M."/>
            <person name="Smith R.K. Jr."/>
            <person name="Garg J."/>
            <person name="Pearlman R.E."/>
            <person name="Karrer K.M."/>
            <person name="Sun L."/>
            <person name="Manning G."/>
            <person name="Elde N.C."/>
            <person name="Turkewitz A.P."/>
            <person name="Asai D.J."/>
            <person name="Wilkes D.E."/>
            <person name="Wang Y."/>
            <person name="Cai H."/>
            <person name="Collins K."/>
            <person name="Stewart B.A."/>
            <person name="Lee S.R."/>
            <person name="Wilamowska K."/>
            <person name="Weinberg Z."/>
            <person name="Ruzzo W.L."/>
            <person name="Wloga D."/>
            <person name="Gaertig J."/>
            <person name="Frankel J."/>
            <person name="Tsao C.-C."/>
            <person name="Gorovsky M.A."/>
            <person name="Keeling P.J."/>
            <person name="Waller R.F."/>
            <person name="Patron N.J."/>
            <person name="Cherry J.M."/>
            <person name="Stover N.A."/>
            <person name="Krieger C.J."/>
            <person name="del Toro C."/>
            <person name="Ryder H.F."/>
            <person name="Williamson S.C."/>
            <person name="Barbeau R.A."/>
            <person name="Hamilton E.P."/>
            <person name="Orias E."/>
        </authorList>
    </citation>
    <scope>NUCLEOTIDE SEQUENCE [LARGE SCALE GENOMIC DNA]</scope>
    <source>
        <strain evidence="2">SB210</strain>
    </source>
</reference>
<dbReference type="AlphaFoldDB" id="I7LWW2"/>